<protein>
    <recommendedName>
        <fullName evidence="4">F5/8 type C domain-containing protein</fullName>
    </recommendedName>
</protein>
<evidence type="ECO:0000313" key="2">
    <source>
        <dbReference type="EMBL" id="REH39488.1"/>
    </source>
</evidence>
<dbReference type="PROSITE" id="PS51257">
    <property type="entry name" value="PROKAR_LIPOPROTEIN"/>
    <property type="match status" value="1"/>
</dbReference>
<evidence type="ECO:0000256" key="1">
    <source>
        <dbReference type="SAM" id="SignalP"/>
    </source>
</evidence>
<dbReference type="OrthoDB" id="3816520at2"/>
<sequence length="380" mass="39495">MRKIRVAAPVAVTLVAALTAGCAQSKVPAGAEVTLTGQVVRQNGGPAANLRLALIRVPDLGEVATQGLMVVGTLGTACLADNPPQVCKILRTVTSDGQGRFTVHMSGSDVRGSFNTATNFGLSAQLPAAGDEVGGPGVQTNFVIQRTDLAVPALKFWEPQHVTAVGDAANTTVGWDRLAGSGDYTVHFAKDFQDVWSADGTPGSTVDARAFEDVNGVIRVSTTGSAAGPDTSFDTTYTSQGIPFTGKVGRPESRAAACYTDGPDGKPVPVSPCVLTDGSFEHPLIQPECTSNDCTAATEHWVYLDLGRPQQIGAVFARGVAAGQPVAIETSDDAHTWTARGSGAGRFMKVSLLETVTARYVRLRASSLLGLTQVSVWPTA</sequence>
<feature type="signal peptide" evidence="1">
    <location>
        <begin position="1"/>
        <end position="25"/>
    </location>
</feature>
<feature type="chain" id="PRO_5038808117" description="F5/8 type C domain-containing protein" evidence="1">
    <location>
        <begin position="26"/>
        <end position="380"/>
    </location>
</feature>
<evidence type="ECO:0008006" key="4">
    <source>
        <dbReference type="Google" id="ProtNLM"/>
    </source>
</evidence>
<reference evidence="2 3" key="1">
    <citation type="submission" date="2018-08" db="EMBL/GenBank/DDBJ databases">
        <title>Genomic Encyclopedia of Archaeal and Bacterial Type Strains, Phase II (KMG-II): from individual species to whole genera.</title>
        <authorList>
            <person name="Goeker M."/>
        </authorList>
    </citation>
    <scope>NUCLEOTIDE SEQUENCE [LARGE SCALE GENOMIC DNA]</scope>
    <source>
        <strain evidence="2 3">DSM 45791</strain>
    </source>
</reference>
<dbReference type="EMBL" id="QUNO01000013">
    <property type="protein sequence ID" value="REH39488.1"/>
    <property type="molecule type" value="Genomic_DNA"/>
</dbReference>
<dbReference type="SUPFAM" id="SSF49785">
    <property type="entry name" value="Galactose-binding domain-like"/>
    <property type="match status" value="1"/>
</dbReference>
<dbReference type="AlphaFoldDB" id="A0A3E0H845"/>
<keyword evidence="1" id="KW-0732">Signal</keyword>
<gene>
    <name evidence="2" type="ORF">BCF44_113343</name>
</gene>
<organism evidence="2 3">
    <name type="scientific">Kutzneria buriramensis</name>
    <dbReference type="NCBI Taxonomy" id="1045776"/>
    <lineage>
        <taxon>Bacteria</taxon>
        <taxon>Bacillati</taxon>
        <taxon>Actinomycetota</taxon>
        <taxon>Actinomycetes</taxon>
        <taxon>Pseudonocardiales</taxon>
        <taxon>Pseudonocardiaceae</taxon>
        <taxon>Kutzneria</taxon>
    </lineage>
</organism>
<dbReference type="RefSeq" id="WP_116178789.1">
    <property type="nucleotide sequence ID" value="NZ_CP144375.1"/>
</dbReference>
<dbReference type="Gene3D" id="2.60.120.260">
    <property type="entry name" value="Galactose-binding domain-like"/>
    <property type="match status" value="1"/>
</dbReference>
<proteinExistence type="predicted"/>
<comment type="caution">
    <text evidence="2">The sequence shown here is derived from an EMBL/GenBank/DDBJ whole genome shotgun (WGS) entry which is preliminary data.</text>
</comment>
<evidence type="ECO:0000313" key="3">
    <source>
        <dbReference type="Proteomes" id="UP000256269"/>
    </source>
</evidence>
<name>A0A3E0H845_9PSEU</name>
<dbReference type="InterPro" id="IPR008979">
    <property type="entry name" value="Galactose-bd-like_sf"/>
</dbReference>
<dbReference type="Proteomes" id="UP000256269">
    <property type="component" value="Unassembled WGS sequence"/>
</dbReference>
<accession>A0A3E0H845</accession>
<keyword evidence="3" id="KW-1185">Reference proteome</keyword>